<keyword evidence="12" id="KW-1185">Reference proteome</keyword>
<sequence length="436" mass="47691">MSAKRQVQNLLDFIDASPSPWHVVKTVEAQLAAQTPPWQRLDETAKWTLQPGGRYYVVRDDSSIILFVQGQKPLTETGFKIVGAHTDSPGLRIKPNAASSADGLVRLGVEVYGGPILATFADRDLSLAGRIAYKDDQGRITGKLVKFDQPLLRLPNLAIHMNRTVNEEGLKLQKQTELPLILSVLTEEQLPKAYFSALLQQQSGIAAERILSWDLAVYDTQKGVFWGKDSEFYANSQLDNLASCHAALQALLDPAAIQSDATRVCALFDHEEIGSQSNKGADGSFLPDVLGRIALANATGSEDYARALAKSFMISADMAHAYQPNFPNAYDPGHKVAVNKGPVIKVNANHNYSSESVSAAMFADWCEQAGAPYQKYSHRCDMPCGSTIGPITSAKLGIRSIDVGSPMWAMHSIRESAGVLDHDYMIRVLKRFFAAR</sequence>
<dbReference type="InterPro" id="IPR001948">
    <property type="entry name" value="Peptidase_M18"/>
</dbReference>
<dbReference type="PANTHER" id="PTHR28570">
    <property type="entry name" value="ASPARTYL AMINOPEPTIDASE"/>
    <property type="match status" value="1"/>
</dbReference>
<protein>
    <recommendedName>
        <fullName evidence="10">M18 family aminopeptidase</fullName>
        <ecNumber evidence="10">3.4.11.-</ecNumber>
    </recommendedName>
</protein>
<dbReference type="GO" id="GO:0006508">
    <property type="term" value="P:proteolysis"/>
    <property type="evidence" value="ECO:0007669"/>
    <property type="project" value="UniProtKB-KW"/>
</dbReference>
<evidence type="ECO:0000256" key="5">
    <source>
        <dbReference type="ARBA" id="ARBA00022723"/>
    </source>
</evidence>
<dbReference type="RefSeq" id="WP_104422931.1">
    <property type="nucleotide sequence ID" value="NZ_PTIY01000003.1"/>
</dbReference>
<evidence type="ECO:0000256" key="3">
    <source>
        <dbReference type="ARBA" id="ARBA00022438"/>
    </source>
</evidence>
<reference evidence="11 12" key="1">
    <citation type="submission" date="2018-02" db="EMBL/GenBank/DDBJ databases">
        <title>Subsurface microbial communities from deep shales in Ohio and West Virginia, USA.</title>
        <authorList>
            <person name="Wrighton K."/>
        </authorList>
    </citation>
    <scope>NUCLEOTIDE SEQUENCE [LARGE SCALE GENOMIC DNA]</scope>
    <source>
        <strain evidence="11 12">OWC-G53F</strain>
    </source>
</reference>
<dbReference type="GO" id="GO:0008270">
    <property type="term" value="F:zinc ion binding"/>
    <property type="evidence" value="ECO:0007669"/>
    <property type="project" value="InterPro"/>
</dbReference>
<dbReference type="AlphaFoldDB" id="A0A2S6H5T8"/>
<dbReference type="OrthoDB" id="5288740at2"/>
<dbReference type="Proteomes" id="UP000238071">
    <property type="component" value="Unassembled WGS sequence"/>
</dbReference>
<evidence type="ECO:0000256" key="10">
    <source>
        <dbReference type="RuleBase" id="RU004387"/>
    </source>
</evidence>
<dbReference type="PRINTS" id="PR00932">
    <property type="entry name" value="AMINO1PTASE"/>
</dbReference>
<evidence type="ECO:0000256" key="6">
    <source>
        <dbReference type="ARBA" id="ARBA00022801"/>
    </source>
</evidence>
<dbReference type="EMBL" id="PTIY01000003">
    <property type="protein sequence ID" value="PPK72842.1"/>
    <property type="molecule type" value="Genomic_DNA"/>
</dbReference>
<dbReference type="Gene3D" id="2.30.250.10">
    <property type="entry name" value="Aminopeptidase i, Domain 2"/>
    <property type="match status" value="1"/>
</dbReference>
<comment type="caution">
    <text evidence="11">The sequence shown here is derived from an EMBL/GenBank/DDBJ whole genome shotgun (WGS) entry which is preliminary data.</text>
</comment>
<accession>A0A2S6H5T8</accession>
<keyword evidence="8 9" id="KW-0482">Metalloprotease</keyword>
<dbReference type="SUPFAM" id="SSF101821">
    <property type="entry name" value="Aminopeptidase/glucanase lid domain"/>
    <property type="match status" value="1"/>
</dbReference>
<evidence type="ECO:0000256" key="8">
    <source>
        <dbReference type="ARBA" id="ARBA00023049"/>
    </source>
</evidence>
<dbReference type="InterPro" id="IPR023358">
    <property type="entry name" value="Peptidase_M18_dom2"/>
</dbReference>
<dbReference type="GO" id="GO:0004177">
    <property type="term" value="F:aminopeptidase activity"/>
    <property type="evidence" value="ECO:0007669"/>
    <property type="project" value="UniProtKB-KW"/>
</dbReference>
<evidence type="ECO:0000256" key="7">
    <source>
        <dbReference type="ARBA" id="ARBA00022833"/>
    </source>
</evidence>
<evidence type="ECO:0000313" key="11">
    <source>
        <dbReference type="EMBL" id="PPK72842.1"/>
    </source>
</evidence>
<dbReference type="CDD" id="cd05658">
    <property type="entry name" value="M18_DAP"/>
    <property type="match status" value="1"/>
</dbReference>
<organism evidence="11 12">
    <name type="scientific">Methylobacter tundripaludum</name>
    <dbReference type="NCBI Taxonomy" id="173365"/>
    <lineage>
        <taxon>Bacteria</taxon>
        <taxon>Pseudomonadati</taxon>
        <taxon>Pseudomonadota</taxon>
        <taxon>Gammaproteobacteria</taxon>
        <taxon>Methylococcales</taxon>
        <taxon>Methylococcaceae</taxon>
        <taxon>Methylobacter</taxon>
    </lineage>
</organism>
<evidence type="ECO:0000256" key="4">
    <source>
        <dbReference type="ARBA" id="ARBA00022670"/>
    </source>
</evidence>
<evidence type="ECO:0000256" key="2">
    <source>
        <dbReference type="ARBA" id="ARBA00008290"/>
    </source>
</evidence>
<name>A0A2S6H5T8_9GAMM</name>
<evidence type="ECO:0000313" key="12">
    <source>
        <dbReference type="Proteomes" id="UP000238071"/>
    </source>
</evidence>
<evidence type="ECO:0000256" key="9">
    <source>
        <dbReference type="RuleBase" id="RU004386"/>
    </source>
</evidence>
<dbReference type="NCBIfam" id="NF002759">
    <property type="entry name" value="PRK02813.1"/>
    <property type="match status" value="1"/>
</dbReference>
<evidence type="ECO:0000256" key="1">
    <source>
        <dbReference type="ARBA" id="ARBA00001947"/>
    </source>
</evidence>
<keyword evidence="4 9" id="KW-0645">Protease</keyword>
<keyword evidence="3 9" id="KW-0031">Aminopeptidase</keyword>
<dbReference type="SUPFAM" id="SSF53187">
    <property type="entry name" value="Zn-dependent exopeptidases"/>
    <property type="match status" value="1"/>
</dbReference>
<proteinExistence type="inferred from homology"/>
<gene>
    <name evidence="11" type="ORF">B0F88_103280</name>
</gene>
<keyword evidence="5 9" id="KW-0479">Metal-binding</keyword>
<dbReference type="Gene3D" id="3.40.630.10">
    <property type="entry name" value="Zn peptidases"/>
    <property type="match status" value="1"/>
</dbReference>
<dbReference type="GO" id="GO:0005737">
    <property type="term" value="C:cytoplasm"/>
    <property type="evidence" value="ECO:0007669"/>
    <property type="project" value="UniProtKB-ARBA"/>
</dbReference>
<keyword evidence="6 9" id="KW-0378">Hydrolase</keyword>
<dbReference type="GO" id="GO:0008237">
    <property type="term" value="F:metallopeptidase activity"/>
    <property type="evidence" value="ECO:0007669"/>
    <property type="project" value="UniProtKB-KW"/>
</dbReference>
<comment type="cofactor">
    <cofactor evidence="1 10">
        <name>Zn(2+)</name>
        <dbReference type="ChEBI" id="CHEBI:29105"/>
    </cofactor>
</comment>
<dbReference type="EC" id="3.4.11.-" evidence="10"/>
<keyword evidence="7 9" id="KW-0862">Zinc</keyword>
<comment type="similarity">
    <text evidence="2 9">Belongs to the peptidase M18 family.</text>
</comment>
<dbReference type="Pfam" id="PF02127">
    <property type="entry name" value="Peptidase_M18"/>
    <property type="match status" value="1"/>
</dbReference>
<dbReference type="PANTHER" id="PTHR28570:SF3">
    <property type="entry name" value="ASPARTYL AMINOPEPTIDASE"/>
    <property type="match status" value="1"/>
</dbReference>